<dbReference type="InterPro" id="IPR036366">
    <property type="entry name" value="PGBDSf"/>
</dbReference>
<dbReference type="SUPFAM" id="SSF52096">
    <property type="entry name" value="ClpP/crotonase"/>
    <property type="match status" value="1"/>
</dbReference>
<proteinExistence type="inferred from homology"/>
<dbReference type="PANTHER" id="PTHR32060">
    <property type="entry name" value="TAIL-SPECIFIC PROTEASE"/>
    <property type="match status" value="1"/>
</dbReference>
<dbReference type="InterPro" id="IPR041489">
    <property type="entry name" value="PDZ_6"/>
</dbReference>
<dbReference type="Gene3D" id="3.30.750.44">
    <property type="match status" value="1"/>
</dbReference>
<protein>
    <recommendedName>
        <fullName evidence="6">C-terminal processing peptidase</fullName>
        <ecNumber evidence="6">3.4.21.102</ecNumber>
    </recommendedName>
</protein>
<dbReference type="GO" id="GO:0007165">
    <property type="term" value="P:signal transduction"/>
    <property type="evidence" value="ECO:0007669"/>
    <property type="project" value="TreeGrafter"/>
</dbReference>
<dbReference type="SMART" id="SM00228">
    <property type="entry name" value="PDZ"/>
    <property type="match status" value="1"/>
</dbReference>
<evidence type="ECO:0000256" key="1">
    <source>
        <dbReference type="ARBA" id="ARBA00009179"/>
    </source>
</evidence>
<dbReference type="EC" id="3.4.21.102" evidence="6"/>
<sequence>MLIFSLVLVTAGITVLALTLGGGTEQPIAQRIDSDRQEFNKLFSTYDTLSKEYYKDVDENKLINGAINGMIDSLEDPYSDYMNEEEAKSFHENISSSFEGIGAEIQEQEGRIVIVSPIKGSPAEKAGLQPNDIILSVNGKSLQGMSSTEAVLLIRGKKGSEVELEIQRGENTEPLMVKLTRDTIPLETVYAEMLKDGIAKIQITSFSENTAQELRSAINDMAGKGMKGIIIDVRGNPGGLLDQAEEIASMFVPKGEVIFQVEDRSGEKAVFKSKNDRELDVPVVVLVDKGSASASEILAAAVKESAGIQLVGENTFGKGTVQSAKDFDDKSNFKFTTAKWLTPDGNWIHKTGIKPDVQVVLPQYANLAFISPDKELKLSDSSAEVKTAEQMLEALGFAPGQVDGFFDQQTKKAVQAFQTSKKLEATGVVKGKTTLMLMEGLRNKILSNDTQLKKAQELLNKEITK</sequence>
<keyword evidence="2 7" id="KW-0645">Protease</keyword>
<dbReference type="InterPro" id="IPR001478">
    <property type="entry name" value="PDZ"/>
</dbReference>
<dbReference type="InterPro" id="IPR004447">
    <property type="entry name" value="Peptidase_S41A"/>
</dbReference>
<evidence type="ECO:0000256" key="6">
    <source>
        <dbReference type="ARBA" id="ARBA00066637"/>
    </source>
</evidence>
<dbReference type="InterPro" id="IPR036034">
    <property type="entry name" value="PDZ_sf"/>
</dbReference>
<dbReference type="PANTHER" id="PTHR32060:SF30">
    <property type="entry name" value="CARBOXY-TERMINAL PROCESSING PROTEASE CTPA"/>
    <property type="match status" value="1"/>
</dbReference>
<dbReference type="OrthoDB" id="9812068at2"/>
<evidence type="ECO:0000256" key="3">
    <source>
        <dbReference type="ARBA" id="ARBA00022801"/>
    </source>
</evidence>
<dbReference type="SMART" id="SM00245">
    <property type="entry name" value="TSPc"/>
    <property type="match status" value="1"/>
</dbReference>
<evidence type="ECO:0000256" key="7">
    <source>
        <dbReference type="RuleBase" id="RU004404"/>
    </source>
</evidence>
<dbReference type="InterPro" id="IPR002477">
    <property type="entry name" value="Peptidoglycan-bd-like"/>
</dbReference>
<gene>
    <name evidence="9" type="ORF">D0469_17560</name>
</gene>
<evidence type="ECO:0000256" key="5">
    <source>
        <dbReference type="ARBA" id="ARBA00051784"/>
    </source>
</evidence>
<comment type="caution">
    <text evidence="9">The sequence shown here is derived from an EMBL/GenBank/DDBJ whole genome shotgun (WGS) entry which is preliminary data.</text>
</comment>
<dbReference type="InterPro" id="IPR005151">
    <property type="entry name" value="Tail-specific_protease"/>
</dbReference>
<dbReference type="FunFam" id="2.30.42.10:FF:000063">
    <property type="entry name" value="Peptidase, S41 family"/>
    <property type="match status" value="1"/>
</dbReference>
<dbReference type="Pfam" id="PF22694">
    <property type="entry name" value="CtpB_N-like"/>
    <property type="match status" value="1"/>
</dbReference>
<keyword evidence="4 7" id="KW-0720">Serine protease</keyword>
<evidence type="ECO:0000256" key="2">
    <source>
        <dbReference type="ARBA" id="ARBA00022670"/>
    </source>
</evidence>
<dbReference type="InterPro" id="IPR055210">
    <property type="entry name" value="CtpA/B_N"/>
</dbReference>
<dbReference type="CDD" id="cd06782">
    <property type="entry name" value="cpPDZ_CPP-like"/>
    <property type="match status" value="1"/>
</dbReference>
<dbReference type="InterPro" id="IPR036365">
    <property type="entry name" value="PGBD-like_sf"/>
</dbReference>
<comment type="similarity">
    <text evidence="1 7">Belongs to the peptidase S41A family.</text>
</comment>
<dbReference type="Pfam" id="PF01471">
    <property type="entry name" value="PG_binding_1"/>
    <property type="match status" value="1"/>
</dbReference>
<evidence type="ECO:0000313" key="9">
    <source>
        <dbReference type="EMBL" id="RFU66483.1"/>
    </source>
</evidence>
<evidence type="ECO:0000313" key="10">
    <source>
        <dbReference type="Proteomes" id="UP000264541"/>
    </source>
</evidence>
<dbReference type="NCBIfam" id="TIGR00225">
    <property type="entry name" value="prc"/>
    <property type="match status" value="1"/>
</dbReference>
<dbReference type="PROSITE" id="PS50106">
    <property type="entry name" value="PDZ"/>
    <property type="match status" value="1"/>
</dbReference>
<keyword evidence="3 7" id="KW-0378">Hydrolase</keyword>
<dbReference type="InterPro" id="IPR029045">
    <property type="entry name" value="ClpP/crotonase-like_dom_sf"/>
</dbReference>
<comment type="catalytic activity">
    <reaction evidence="5">
        <text>The enzyme shows specific recognition of a C-terminal tripeptide, Xaa-Yaa-Zaa, in which Xaa is preferably Ala or Leu, Yaa is preferably Ala or Tyr, and Zaa is preferably Ala, but then cleaves at a variable distance from the C-terminus. A typical cleavage is -Ala-Ala-|-Arg-Ala-Ala-Lys-Glu-Asn-Tyr-Ala-Leu-Ala-Ala.</text>
        <dbReference type="EC" id="3.4.21.102"/>
    </reaction>
</comment>
<dbReference type="EMBL" id="QVTE01000051">
    <property type="protein sequence ID" value="RFU66483.1"/>
    <property type="molecule type" value="Genomic_DNA"/>
</dbReference>
<evidence type="ECO:0000256" key="4">
    <source>
        <dbReference type="ARBA" id="ARBA00022825"/>
    </source>
</evidence>
<dbReference type="GO" id="GO:0004252">
    <property type="term" value="F:serine-type endopeptidase activity"/>
    <property type="evidence" value="ECO:0007669"/>
    <property type="project" value="UniProtKB-EC"/>
</dbReference>
<dbReference type="Gene3D" id="1.10.101.10">
    <property type="entry name" value="PGBD-like superfamily/PGBD"/>
    <property type="match status" value="1"/>
</dbReference>
<keyword evidence="10" id="KW-1185">Reference proteome</keyword>
<evidence type="ECO:0000259" key="8">
    <source>
        <dbReference type="PROSITE" id="PS50106"/>
    </source>
</evidence>
<dbReference type="GO" id="GO:0006508">
    <property type="term" value="P:proteolysis"/>
    <property type="evidence" value="ECO:0007669"/>
    <property type="project" value="UniProtKB-KW"/>
</dbReference>
<dbReference type="SUPFAM" id="SSF47090">
    <property type="entry name" value="PGBD-like"/>
    <property type="match status" value="1"/>
</dbReference>
<dbReference type="Pfam" id="PF17820">
    <property type="entry name" value="PDZ_6"/>
    <property type="match status" value="1"/>
</dbReference>
<dbReference type="FunFam" id="3.30.750.44:FF:000001">
    <property type="entry name" value="S41 family peptidase"/>
    <property type="match status" value="1"/>
</dbReference>
<dbReference type="Pfam" id="PF03572">
    <property type="entry name" value="Peptidase_S41"/>
    <property type="match status" value="1"/>
</dbReference>
<dbReference type="GO" id="GO:0030288">
    <property type="term" value="C:outer membrane-bounded periplasmic space"/>
    <property type="evidence" value="ECO:0007669"/>
    <property type="project" value="TreeGrafter"/>
</dbReference>
<feature type="domain" description="PDZ" evidence="8">
    <location>
        <begin position="87"/>
        <end position="155"/>
    </location>
</feature>
<reference evidence="9 10" key="1">
    <citation type="submission" date="2018-08" db="EMBL/GenBank/DDBJ databases">
        <title>Bacillus chawlae sp. nov., Bacillus glennii sp. nov., and Bacillus saganii sp. nov. Isolated from the Vehicle Assembly Building at Kennedy Space Center where the Viking Spacecraft were Assembled.</title>
        <authorList>
            <person name="Seuylemezian A."/>
            <person name="Vaishampayan P."/>
        </authorList>
    </citation>
    <scope>NUCLEOTIDE SEQUENCE [LARGE SCALE GENOMIC DNA]</scope>
    <source>
        <strain evidence="9 10">V47-23a</strain>
    </source>
</reference>
<dbReference type="Proteomes" id="UP000264541">
    <property type="component" value="Unassembled WGS sequence"/>
</dbReference>
<dbReference type="SUPFAM" id="SSF50156">
    <property type="entry name" value="PDZ domain-like"/>
    <property type="match status" value="1"/>
</dbReference>
<name>A0A372LJC4_9BACI</name>
<accession>A0A372LJC4</accession>
<dbReference type="Gene3D" id="2.30.42.10">
    <property type="match status" value="1"/>
</dbReference>
<dbReference type="CDD" id="cd07560">
    <property type="entry name" value="Peptidase_S41_CPP"/>
    <property type="match status" value="1"/>
</dbReference>
<organism evidence="9 10">
    <name type="scientific">Peribacillus saganii</name>
    <dbReference type="NCBI Taxonomy" id="2303992"/>
    <lineage>
        <taxon>Bacteria</taxon>
        <taxon>Bacillati</taxon>
        <taxon>Bacillota</taxon>
        <taxon>Bacilli</taxon>
        <taxon>Bacillales</taxon>
        <taxon>Bacillaceae</taxon>
        <taxon>Peribacillus</taxon>
    </lineage>
</organism>
<dbReference type="Gene3D" id="3.90.226.10">
    <property type="entry name" value="2-enoyl-CoA Hydratase, Chain A, domain 1"/>
    <property type="match status" value="1"/>
</dbReference>
<dbReference type="AlphaFoldDB" id="A0A372LJC4"/>